<organism evidence="2 3">
    <name type="scientific">Funneliformis caledonium</name>
    <dbReference type="NCBI Taxonomy" id="1117310"/>
    <lineage>
        <taxon>Eukaryota</taxon>
        <taxon>Fungi</taxon>
        <taxon>Fungi incertae sedis</taxon>
        <taxon>Mucoromycota</taxon>
        <taxon>Glomeromycotina</taxon>
        <taxon>Glomeromycetes</taxon>
        <taxon>Glomerales</taxon>
        <taxon>Glomeraceae</taxon>
        <taxon>Funneliformis</taxon>
    </lineage>
</organism>
<dbReference type="AlphaFoldDB" id="A0A9N9NNL6"/>
<feature type="region of interest" description="Disordered" evidence="1">
    <location>
        <begin position="50"/>
        <end position="74"/>
    </location>
</feature>
<dbReference type="EMBL" id="CAJVPQ010017900">
    <property type="protein sequence ID" value="CAG8749653.1"/>
    <property type="molecule type" value="Genomic_DNA"/>
</dbReference>
<keyword evidence="3" id="KW-1185">Reference proteome</keyword>
<comment type="caution">
    <text evidence="2">The sequence shown here is derived from an EMBL/GenBank/DDBJ whole genome shotgun (WGS) entry which is preliminary data.</text>
</comment>
<proteinExistence type="predicted"/>
<accession>A0A9N9NNL6</accession>
<evidence type="ECO:0000313" key="3">
    <source>
        <dbReference type="Proteomes" id="UP000789570"/>
    </source>
</evidence>
<evidence type="ECO:0000256" key="1">
    <source>
        <dbReference type="SAM" id="MobiDB-lite"/>
    </source>
</evidence>
<dbReference type="OrthoDB" id="2474338at2759"/>
<reference evidence="2" key="1">
    <citation type="submission" date="2021-06" db="EMBL/GenBank/DDBJ databases">
        <authorList>
            <person name="Kallberg Y."/>
            <person name="Tangrot J."/>
            <person name="Rosling A."/>
        </authorList>
    </citation>
    <scope>NUCLEOTIDE SEQUENCE</scope>
    <source>
        <strain evidence="2">UK204</strain>
    </source>
</reference>
<dbReference type="Proteomes" id="UP000789570">
    <property type="component" value="Unassembled WGS sequence"/>
</dbReference>
<sequence length="123" mass="13852">MEWISLNIREDAKVSVLDSVVGENIAQPLLGELWKTKRLSATVLRVTPERISDSEMDSETDISSNTDDSSEDGEIINVSNVNNVRWTNKVITIDSHQVSRSYFSTPVVHITDISKATPRKFFE</sequence>
<name>A0A9N9NNL6_9GLOM</name>
<evidence type="ECO:0000313" key="2">
    <source>
        <dbReference type="EMBL" id="CAG8749653.1"/>
    </source>
</evidence>
<gene>
    <name evidence="2" type="ORF">FCALED_LOCUS16217</name>
</gene>
<protein>
    <submittedName>
        <fullName evidence="2">6860_t:CDS:1</fullName>
    </submittedName>
</protein>